<accession>A0A235FEA0</accession>
<feature type="transmembrane region" description="Helical" evidence="6">
    <location>
        <begin position="100"/>
        <end position="122"/>
    </location>
</feature>
<keyword evidence="5 6" id="KW-0472">Membrane</keyword>
<dbReference type="Pfam" id="PF03073">
    <property type="entry name" value="TspO_MBR"/>
    <property type="match status" value="1"/>
</dbReference>
<evidence type="ECO:0000256" key="1">
    <source>
        <dbReference type="ARBA" id="ARBA00004141"/>
    </source>
</evidence>
<gene>
    <name evidence="7" type="ORF">CGZ90_04060</name>
</gene>
<organism evidence="7 8">
    <name type="scientific">Fictibacillus aquaticus</name>
    <dbReference type="NCBI Taxonomy" id="2021314"/>
    <lineage>
        <taxon>Bacteria</taxon>
        <taxon>Bacillati</taxon>
        <taxon>Bacillota</taxon>
        <taxon>Bacilli</taxon>
        <taxon>Bacillales</taxon>
        <taxon>Fictibacillaceae</taxon>
        <taxon>Fictibacillus</taxon>
    </lineage>
</organism>
<dbReference type="RefSeq" id="WP_094251045.1">
    <property type="nucleotide sequence ID" value="NZ_JBHLXL010000001.1"/>
</dbReference>
<evidence type="ECO:0000256" key="6">
    <source>
        <dbReference type="SAM" id="Phobius"/>
    </source>
</evidence>
<proteinExistence type="inferred from homology"/>
<dbReference type="GO" id="GO:0033013">
    <property type="term" value="P:tetrapyrrole metabolic process"/>
    <property type="evidence" value="ECO:0007669"/>
    <property type="project" value="UniProtKB-ARBA"/>
</dbReference>
<evidence type="ECO:0008006" key="9">
    <source>
        <dbReference type="Google" id="ProtNLM"/>
    </source>
</evidence>
<sequence length="154" mass="17482">MKVVKAAAVFILVYGLFSLSGVLFPVDREWYDALNKPSWTPTGKTIGIVWAVLFALIAASITRLHVKIGLRRLPFSVIFLLVLNYVLNQAFSYIQFDLKQLFLAFLDCVLIAATCLLIIVALKPLDNRAAYLYIPYFLWTCFASYLAWSIFSMN</sequence>
<name>A0A235FEA0_9BACL</name>
<dbReference type="EMBL" id="NOII01000001">
    <property type="protein sequence ID" value="OYD59085.1"/>
    <property type="molecule type" value="Genomic_DNA"/>
</dbReference>
<dbReference type="OrthoDB" id="9795496at2"/>
<protein>
    <recommendedName>
        <fullName evidence="9">TspO protein</fullName>
    </recommendedName>
</protein>
<dbReference type="PIRSF" id="PIRSF005859">
    <property type="entry name" value="PBR"/>
    <property type="match status" value="1"/>
</dbReference>
<dbReference type="InterPro" id="IPR038330">
    <property type="entry name" value="TspO/MBR-related_sf"/>
</dbReference>
<evidence type="ECO:0000256" key="4">
    <source>
        <dbReference type="ARBA" id="ARBA00022989"/>
    </source>
</evidence>
<evidence type="ECO:0000313" key="8">
    <source>
        <dbReference type="Proteomes" id="UP000215059"/>
    </source>
</evidence>
<dbReference type="FunFam" id="1.20.1260.100:FF:000001">
    <property type="entry name" value="translocator protein 2"/>
    <property type="match status" value="1"/>
</dbReference>
<evidence type="ECO:0000256" key="2">
    <source>
        <dbReference type="ARBA" id="ARBA00007524"/>
    </source>
</evidence>
<comment type="caution">
    <text evidence="7">The sequence shown here is derived from an EMBL/GenBank/DDBJ whole genome shotgun (WGS) entry which is preliminary data.</text>
</comment>
<dbReference type="InterPro" id="IPR004307">
    <property type="entry name" value="TspO_MBR"/>
</dbReference>
<comment type="similarity">
    <text evidence="2">Belongs to the TspO/BZRP family.</text>
</comment>
<evidence type="ECO:0000256" key="3">
    <source>
        <dbReference type="ARBA" id="ARBA00022692"/>
    </source>
</evidence>
<feature type="transmembrane region" description="Helical" evidence="6">
    <location>
        <begin position="46"/>
        <end position="66"/>
    </location>
</feature>
<feature type="transmembrane region" description="Helical" evidence="6">
    <location>
        <begin position="129"/>
        <end position="151"/>
    </location>
</feature>
<reference evidence="7 8" key="1">
    <citation type="submission" date="2017-07" db="EMBL/GenBank/DDBJ databases">
        <title>Fictibacillus sp. nov. GDSW-R2A3 Genome sequencing and assembly.</title>
        <authorList>
            <person name="Mayilraj S."/>
        </authorList>
    </citation>
    <scope>NUCLEOTIDE SEQUENCE [LARGE SCALE GENOMIC DNA]</scope>
    <source>
        <strain evidence="7 8">GDSW-R2A3</strain>
    </source>
</reference>
<evidence type="ECO:0000256" key="5">
    <source>
        <dbReference type="ARBA" id="ARBA00023136"/>
    </source>
</evidence>
<evidence type="ECO:0000313" key="7">
    <source>
        <dbReference type="EMBL" id="OYD59085.1"/>
    </source>
</evidence>
<keyword evidence="4 6" id="KW-1133">Transmembrane helix</keyword>
<dbReference type="GO" id="GO:0016020">
    <property type="term" value="C:membrane"/>
    <property type="evidence" value="ECO:0007669"/>
    <property type="project" value="UniProtKB-SubCell"/>
</dbReference>
<feature type="transmembrane region" description="Helical" evidence="6">
    <location>
        <begin position="73"/>
        <end position="94"/>
    </location>
</feature>
<feature type="transmembrane region" description="Helical" evidence="6">
    <location>
        <begin position="7"/>
        <end position="26"/>
    </location>
</feature>
<dbReference type="PANTHER" id="PTHR10057:SF0">
    <property type="entry name" value="TRANSLOCATOR PROTEIN"/>
    <property type="match status" value="1"/>
</dbReference>
<dbReference type="CDD" id="cd15904">
    <property type="entry name" value="TSPO_MBR"/>
    <property type="match status" value="1"/>
</dbReference>
<dbReference type="PANTHER" id="PTHR10057">
    <property type="entry name" value="PERIPHERAL-TYPE BENZODIAZEPINE RECEPTOR"/>
    <property type="match status" value="1"/>
</dbReference>
<dbReference type="Proteomes" id="UP000215059">
    <property type="component" value="Unassembled WGS sequence"/>
</dbReference>
<dbReference type="AlphaFoldDB" id="A0A235FEA0"/>
<comment type="subcellular location">
    <subcellularLocation>
        <location evidence="1">Membrane</location>
        <topology evidence="1">Multi-pass membrane protein</topology>
    </subcellularLocation>
</comment>
<keyword evidence="3 6" id="KW-0812">Transmembrane</keyword>
<dbReference type="Gene3D" id="1.20.1260.100">
    <property type="entry name" value="TspO/MBR protein"/>
    <property type="match status" value="1"/>
</dbReference>
<keyword evidence="8" id="KW-1185">Reference proteome</keyword>